<keyword evidence="3" id="KW-1185">Reference proteome</keyword>
<reference evidence="2 3" key="1">
    <citation type="submission" date="2023-10" db="EMBL/GenBank/DDBJ databases">
        <title>Development of a sustainable strategy for remediation of hydrocarbon-contaminated territories based on the waste exchange concept.</title>
        <authorList>
            <person name="Krivoruchko A."/>
        </authorList>
    </citation>
    <scope>NUCLEOTIDE SEQUENCE [LARGE SCALE GENOMIC DNA]</scope>
    <source>
        <strain evidence="2 3">IEGM 60</strain>
    </source>
</reference>
<proteinExistence type="predicted"/>
<evidence type="ECO:0000313" key="2">
    <source>
        <dbReference type="EMBL" id="MDV6286993.1"/>
    </source>
</evidence>
<dbReference type="Pfam" id="PF09828">
    <property type="entry name" value="ChrB_C"/>
    <property type="match status" value="1"/>
</dbReference>
<evidence type="ECO:0000259" key="1">
    <source>
        <dbReference type="Pfam" id="PF09828"/>
    </source>
</evidence>
<sequence length="177" mass="20078">MLWVTRPRLHLDRVASPWLVDRFVDADAKFDFVDEGQDVPADAIALTIPGAELGPRDADGSTFRKILRKYSITDPVLVKMADCVEAGMAFSLHEDLPPLSEDLLQHSATLAYFSEGMAVRYPDDHENLRQSFPFYDALYISMWANYGEGAPGFPEHPRKRIDQLQEARDWTAFFGNK</sequence>
<feature type="domain" description="ChrB C-terminal" evidence="1">
    <location>
        <begin position="3"/>
        <end position="140"/>
    </location>
</feature>
<evidence type="ECO:0000313" key="3">
    <source>
        <dbReference type="Proteomes" id="UP001185737"/>
    </source>
</evidence>
<gene>
    <name evidence="2" type="ORF">R3Q59_41725</name>
</gene>
<name>A0ABU4CTT6_RHOJO</name>
<accession>A0ABU4CTT6</accession>
<organism evidence="2 3">
    <name type="scientific">Rhodococcus jostii</name>
    <dbReference type="NCBI Taxonomy" id="132919"/>
    <lineage>
        <taxon>Bacteria</taxon>
        <taxon>Bacillati</taxon>
        <taxon>Actinomycetota</taxon>
        <taxon>Actinomycetes</taxon>
        <taxon>Mycobacteriales</taxon>
        <taxon>Nocardiaceae</taxon>
        <taxon>Rhodococcus</taxon>
    </lineage>
</organism>
<dbReference type="RefSeq" id="WP_317571937.1">
    <property type="nucleotide sequence ID" value="NZ_JAWLKA010000059.1"/>
</dbReference>
<comment type="caution">
    <text evidence="2">The sequence shown here is derived from an EMBL/GenBank/DDBJ whole genome shotgun (WGS) entry which is preliminary data.</text>
</comment>
<protein>
    <submittedName>
        <fullName evidence="2">Chromate resistance protein</fullName>
    </submittedName>
</protein>
<dbReference type="InterPro" id="IPR018634">
    <property type="entry name" value="ChrB_C"/>
</dbReference>
<dbReference type="Proteomes" id="UP001185737">
    <property type="component" value="Unassembled WGS sequence"/>
</dbReference>
<dbReference type="EMBL" id="JAWLKA010000059">
    <property type="protein sequence ID" value="MDV6286993.1"/>
    <property type="molecule type" value="Genomic_DNA"/>
</dbReference>